<comment type="caution">
    <text evidence="2">The sequence shown here is derived from an EMBL/GenBank/DDBJ whole genome shotgun (WGS) entry which is preliminary data.</text>
</comment>
<feature type="region of interest" description="Disordered" evidence="1">
    <location>
        <begin position="237"/>
        <end position="308"/>
    </location>
</feature>
<keyword evidence="3" id="KW-1185">Reference proteome</keyword>
<dbReference type="EMBL" id="CAUYUJ010017926">
    <property type="protein sequence ID" value="CAK0879150.1"/>
    <property type="molecule type" value="Genomic_DNA"/>
</dbReference>
<evidence type="ECO:0000313" key="3">
    <source>
        <dbReference type="Proteomes" id="UP001189429"/>
    </source>
</evidence>
<name>A0ABN9VZL9_9DINO</name>
<organism evidence="2 3">
    <name type="scientific">Prorocentrum cordatum</name>
    <dbReference type="NCBI Taxonomy" id="2364126"/>
    <lineage>
        <taxon>Eukaryota</taxon>
        <taxon>Sar</taxon>
        <taxon>Alveolata</taxon>
        <taxon>Dinophyceae</taxon>
        <taxon>Prorocentrales</taxon>
        <taxon>Prorocentraceae</taxon>
        <taxon>Prorocentrum</taxon>
    </lineage>
</organism>
<dbReference type="Proteomes" id="UP001189429">
    <property type="component" value="Unassembled WGS sequence"/>
</dbReference>
<feature type="compositionally biased region" description="Basic residues" evidence="1">
    <location>
        <begin position="288"/>
        <end position="303"/>
    </location>
</feature>
<feature type="compositionally biased region" description="Basic and acidic residues" evidence="1">
    <location>
        <begin position="1"/>
        <end position="15"/>
    </location>
</feature>
<reference evidence="2" key="1">
    <citation type="submission" date="2023-10" db="EMBL/GenBank/DDBJ databases">
        <authorList>
            <person name="Chen Y."/>
            <person name="Shah S."/>
            <person name="Dougan E. K."/>
            <person name="Thang M."/>
            <person name="Chan C."/>
        </authorList>
    </citation>
    <scope>NUCLEOTIDE SEQUENCE [LARGE SCALE GENOMIC DNA]</scope>
</reference>
<sequence length="419" mass="45189">MSRQDEAEYDCRVDSPSDPETVPDGTFPSGAPPALPQDTQQAPGGAPDAAHEAVGPAGAAPDATVPTDSAAAGEPAGEERVKCCTCGVMKLKAEMKITEADAATGAKLQCRCLDCNGLRGRLYRMCKQDDFIKNGFAEMGPDVKIGLCRIANRLAGEALKKVLLTAIHHNRIQKRSEKFEGTGNFVNIADIKDAFIEKEGQAAWDEYYKNAPKITCPIYNKPQIWKPEWSLTITNENSESLEERRKIEGEERVPKKPGRQLEDLQGDGAHEGGEAAEEGEEDAGRGKAGGKGRCGKGRAKAKAAPRVPAERPITVTHKTRLDGCQIQLEQMHMNMSTLVSEASAADMVENIAPKHLKGAKQLLTAIDTVLKNIAVIKQTNTASPASLKAVWDGFKEAKATNKDYTNKIKTQIEEGKAGD</sequence>
<gene>
    <name evidence="2" type="ORF">PCOR1329_LOCUS62668</name>
</gene>
<feature type="region of interest" description="Disordered" evidence="1">
    <location>
        <begin position="1"/>
        <end position="74"/>
    </location>
</feature>
<evidence type="ECO:0000313" key="2">
    <source>
        <dbReference type="EMBL" id="CAK0879150.1"/>
    </source>
</evidence>
<feature type="compositionally biased region" description="Basic and acidic residues" evidence="1">
    <location>
        <begin position="241"/>
        <end position="273"/>
    </location>
</feature>
<protein>
    <submittedName>
        <fullName evidence="2">Uncharacterized protein</fullName>
    </submittedName>
</protein>
<accession>A0ABN9VZL9</accession>
<evidence type="ECO:0000256" key="1">
    <source>
        <dbReference type="SAM" id="MobiDB-lite"/>
    </source>
</evidence>
<feature type="compositionally biased region" description="Low complexity" evidence="1">
    <location>
        <begin position="52"/>
        <end position="61"/>
    </location>
</feature>
<proteinExistence type="predicted"/>